<dbReference type="InterPro" id="IPR001810">
    <property type="entry name" value="F-box_dom"/>
</dbReference>
<gene>
    <name evidence="2" type="ORF">OE88DRAFT_809709</name>
</gene>
<dbReference type="Gene3D" id="3.80.10.10">
    <property type="entry name" value="Ribonuclease Inhibitor"/>
    <property type="match status" value="1"/>
</dbReference>
<evidence type="ECO:0000313" key="2">
    <source>
        <dbReference type="EMBL" id="TFK47465.1"/>
    </source>
</evidence>
<dbReference type="AlphaFoldDB" id="A0A5C3MRF0"/>
<feature type="domain" description="F-box" evidence="1">
    <location>
        <begin position="1"/>
        <end position="49"/>
    </location>
</feature>
<accession>A0A5C3MRF0</accession>
<dbReference type="InterPro" id="IPR032675">
    <property type="entry name" value="LRR_dom_sf"/>
</dbReference>
<sequence>MHHLLALPPELLDSIATHLDRREDVLSLALCCRCLHSLVSRTHLQYRDIRCRLGLSALWDRLASNDLRAGLLRSLTILPYDAFNDVHSEIRDNLPIEERVPNEYREYASDEAIMDSDRDDEDRLIRALKRMPNLRRFRWFRRPACGVADQAGHNIWETLNALGTIQELHILNYGGANFPGLPAVSSTSSFVSFRCLTSFNLSTNAFDEEGDATDATPLLHMLIDSCPDLQSLTLHLETYGYTTIVSADPLLYHSGWPNLHTLYLEGLHSTSLMLSTFLGSHPSLKDIHLSRMMLGSQWQYIVLVDGTIPDLHVLECSSHIAGPLLVNHRAVQRITSLRGIDLDDEVVVDSYFNYASDDDWWDDHSEGDEDFETRTASPWKSYLLASIRLHPTITSVWLETLQPNFPTSYVVELATAAPQITELSLPDIPPTPFDENEWIDALSHFPNLQYLRWYDLVFLSDYPPITEEATVRLRRFVEGCPTLQGVGDAWRMAVIIDRNHGGQIKWVFRQKGDSLEPVLLGSDETVYTA</sequence>
<dbReference type="SUPFAM" id="SSF52047">
    <property type="entry name" value="RNI-like"/>
    <property type="match status" value="1"/>
</dbReference>
<protein>
    <recommendedName>
        <fullName evidence="1">F-box domain-containing protein</fullName>
    </recommendedName>
</protein>
<organism evidence="2 3">
    <name type="scientific">Heliocybe sulcata</name>
    <dbReference type="NCBI Taxonomy" id="5364"/>
    <lineage>
        <taxon>Eukaryota</taxon>
        <taxon>Fungi</taxon>
        <taxon>Dikarya</taxon>
        <taxon>Basidiomycota</taxon>
        <taxon>Agaricomycotina</taxon>
        <taxon>Agaricomycetes</taxon>
        <taxon>Gloeophyllales</taxon>
        <taxon>Gloeophyllaceae</taxon>
        <taxon>Heliocybe</taxon>
    </lineage>
</organism>
<reference evidence="2 3" key="1">
    <citation type="journal article" date="2019" name="Nat. Ecol. Evol.">
        <title>Megaphylogeny resolves global patterns of mushroom evolution.</title>
        <authorList>
            <person name="Varga T."/>
            <person name="Krizsan K."/>
            <person name="Foldi C."/>
            <person name="Dima B."/>
            <person name="Sanchez-Garcia M."/>
            <person name="Sanchez-Ramirez S."/>
            <person name="Szollosi G.J."/>
            <person name="Szarkandi J.G."/>
            <person name="Papp V."/>
            <person name="Albert L."/>
            <person name="Andreopoulos W."/>
            <person name="Angelini C."/>
            <person name="Antonin V."/>
            <person name="Barry K.W."/>
            <person name="Bougher N.L."/>
            <person name="Buchanan P."/>
            <person name="Buyck B."/>
            <person name="Bense V."/>
            <person name="Catcheside P."/>
            <person name="Chovatia M."/>
            <person name="Cooper J."/>
            <person name="Damon W."/>
            <person name="Desjardin D."/>
            <person name="Finy P."/>
            <person name="Geml J."/>
            <person name="Haridas S."/>
            <person name="Hughes K."/>
            <person name="Justo A."/>
            <person name="Karasinski D."/>
            <person name="Kautmanova I."/>
            <person name="Kiss B."/>
            <person name="Kocsube S."/>
            <person name="Kotiranta H."/>
            <person name="LaButti K.M."/>
            <person name="Lechner B.E."/>
            <person name="Liimatainen K."/>
            <person name="Lipzen A."/>
            <person name="Lukacs Z."/>
            <person name="Mihaltcheva S."/>
            <person name="Morgado L.N."/>
            <person name="Niskanen T."/>
            <person name="Noordeloos M.E."/>
            <person name="Ohm R.A."/>
            <person name="Ortiz-Santana B."/>
            <person name="Ovrebo C."/>
            <person name="Racz N."/>
            <person name="Riley R."/>
            <person name="Savchenko A."/>
            <person name="Shiryaev A."/>
            <person name="Soop K."/>
            <person name="Spirin V."/>
            <person name="Szebenyi C."/>
            <person name="Tomsovsky M."/>
            <person name="Tulloss R.E."/>
            <person name="Uehling J."/>
            <person name="Grigoriev I.V."/>
            <person name="Vagvolgyi C."/>
            <person name="Papp T."/>
            <person name="Martin F.M."/>
            <person name="Miettinen O."/>
            <person name="Hibbett D.S."/>
            <person name="Nagy L.G."/>
        </authorList>
    </citation>
    <scope>NUCLEOTIDE SEQUENCE [LARGE SCALE GENOMIC DNA]</scope>
    <source>
        <strain evidence="2 3">OMC1185</strain>
    </source>
</reference>
<keyword evidence="3" id="KW-1185">Reference proteome</keyword>
<evidence type="ECO:0000313" key="3">
    <source>
        <dbReference type="Proteomes" id="UP000305948"/>
    </source>
</evidence>
<dbReference type="Proteomes" id="UP000305948">
    <property type="component" value="Unassembled WGS sequence"/>
</dbReference>
<dbReference type="OrthoDB" id="3249214at2759"/>
<dbReference type="EMBL" id="ML213524">
    <property type="protein sequence ID" value="TFK47465.1"/>
    <property type="molecule type" value="Genomic_DNA"/>
</dbReference>
<proteinExistence type="predicted"/>
<dbReference type="PROSITE" id="PS50181">
    <property type="entry name" value="FBOX"/>
    <property type="match status" value="1"/>
</dbReference>
<dbReference type="Pfam" id="PF00646">
    <property type="entry name" value="F-box"/>
    <property type="match status" value="1"/>
</dbReference>
<name>A0A5C3MRF0_9AGAM</name>
<evidence type="ECO:0000259" key="1">
    <source>
        <dbReference type="PROSITE" id="PS50181"/>
    </source>
</evidence>
<dbReference type="STRING" id="5364.A0A5C3MRF0"/>